<evidence type="ECO:0000313" key="2">
    <source>
        <dbReference type="EMBL" id="OAD69351.1"/>
    </source>
</evidence>
<accession>A0A162ZVT2</accession>
<dbReference type="InParanoid" id="A0A162ZVT2"/>
<organism evidence="2 3">
    <name type="scientific">Phycomyces blakesleeanus (strain ATCC 8743b / DSM 1359 / FGSC 10004 / NBRC 33097 / NRRL 1555)</name>
    <dbReference type="NCBI Taxonomy" id="763407"/>
    <lineage>
        <taxon>Eukaryota</taxon>
        <taxon>Fungi</taxon>
        <taxon>Fungi incertae sedis</taxon>
        <taxon>Mucoromycota</taxon>
        <taxon>Mucoromycotina</taxon>
        <taxon>Mucoromycetes</taxon>
        <taxon>Mucorales</taxon>
        <taxon>Phycomycetaceae</taxon>
        <taxon>Phycomyces</taxon>
    </lineage>
</organism>
<dbReference type="RefSeq" id="XP_018287391.1">
    <property type="nucleotide sequence ID" value="XM_018436833.1"/>
</dbReference>
<name>A0A162ZVT2_PHYB8</name>
<protein>
    <recommendedName>
        <fullName evidence="1">Retrotransposon gag domain-containing protein</fullName>
    </recommendedName>
</protein>
<feature type="domain" description="Retrotransposon gag" evidence="1">
    <location>
        <begin position="75"/>
        <end position="154"/>
    </location>
</feature>
<keyword evidence="3" id="KW-1185">Reference proteome</keyword>
<dbReference type="Proteomes" id="UP000077315">
    <property type="component" value="Unassembled WGS sequence"/>
</dbReference>
<gene>
    <name evidence="2" type="ORF">PHYBLDRAFT_172603</name>
</gene>
<evidence type="ECO:0000259" key="1">
    <source>
        <dbReference type="Pfam" id="PF03732"/>
    </source>
</evidence>
<dbReference type="VEuPathDB" id="FungiDB:PHYBLDRAFT_172603"/>
<dbReference type="InterPro" id="IPR005162">
    <property type="entry name" value="Retrotrans_gag_dom"/>
</dbReference>
<dbReference type="Pfam" id="PF03732">
    <property type="entry name" value="Retrotrans_gag"/>
    <property type="match status" value="1"/>
</dbReference>
<dbReference type="GeneID" id="28997739"/>
<dbReference type="EMBL" id="KV440992">
    <property type="protein sequence ID" value="OAD69351.1"/>
    <property type="molecule type" value="Genomic_DNA"/>
</dbReference>
<reference evidence="3" key="1">
    <citation type="submission" date="2015-06" db="EMBL/GenBank/DDBJ databases">
        <title>Expansion of signal transduction pathways in fungi by whole-genome duplication.</title>
        <authorList>
            <consortium name="DOE Joint Genome Institute"/>
            <person name="Corrochano L.M."/>
            <person name="Kuo A."/>
            <person name="Marcet-Houben M."/>
            <person name="Polaino S."/>
            <person name="Salamov A."/>
            <person name="Villalobos J.M."/>
            <person name="Alvarez M.I."/>
            <person name="Avalos J."/>
            <person name="Benito E.P."/>
            <person name="Benoit I."/>
            <person name="Burger G."/>
            <person name="Camino L.P."/>
            <person name="Canovas D."/>
            <person name="Cerda-Olmedo E."/>
            <person name="Cheng J.-F."/>
            <person name="Dominguez A."/>
            <person name="Elias M."/>
            <person name="Eslava A.P."/>
            <person name="Glaser F."/>
            <person name="Grimwood J."/>
            <person name="Gutierrez G."/>
            <person name="Heitman J."/>
            <person name="Henrissat B."/>
            <person name="Iturriaga E.A."/>
            <person name="Lang B.F."/>
            <person name="Lavin J.L."/>
            <person name="Lee S."/>
            <person name="Li W."/>
            <person name="Lindquist E."/>
            <person name="Lopez-Garcia S."/>
            <person name="Luque E.M."/>
            <person name="Marcos A.T."/>
            <person name="Martin J."/>
            <person name="McCluskey K."/>
            <person name="Medina H.R."/>
            <person name="Miralles-Duran A."/>
            <person name="Miyazaki A."/>
            <person name="Munoz-Torres E."/>
            <person name="Oguiza J.A."/>
            <person name="Ohm R."/>
            <person name="Olmedo M."/>
            <person name="Orejas M."/>
            <person name="Ortiz-Castellanos L."/>
            <person name="Pisabarro A.G."/>
            <person name="Rodriguez-Romero J."/>
            <person name="Ruiz-Herrera J."/>
            <person name="Ruiz-Vazquez R."/>
            <person name="Sanz C."/>
            <person name="Schackwitz W."/>
            <person name="Schmutz J."/>
            <person name="Shahriari M."/>
            <person name="Shelest E."/>
            <person name="Silva-Franco F."/>
            <person name="Soanes D."/>
            <person name="Syed K."/>
            <person name="Tagua V.G."/>
            <person name="Talbot N.J."/>
            <person name="Thon M."/>
            <person name="De vries R.P."/>
            <person name="Wiebenga A."/>
            <person name="Yadav J.S."/>
            <person name="Braun E.L."/>
            <person name="Baker S."/>
            <person name="Garre V."/>
            <person name="Horwitz B."/>
            <person name="Torres-Martinez S."/>
            <person name="Idnurm A."/>
            <person name="Herrera-Estrella A."/>
            <person name="Gabaldon T."/>
            <person name="Grigoriev I.V."/>
        </authorList>
    </citation>
    <scope>NUCLEOTIDE SEQUENCE [LARGE SCALE GENOMIC DNA]</scope>
    <source>
        <strain evidence="3">NRRL 1555(-)</strain>
    </source>
</reference>
<sequence>MSEQPQKKQKPTIPLEDIPVLKLKTNDKQANDSSVYANIHYFIYAFERKLIENAMLPFDGYWEEALKVSCKPPQLIWFDRVLANRGLTWETARAQLEKDYGDETCLETKKQAFNKMTQRRDEQVSEFADRFLELMKTCCIHGSPELVNRFANSLHYIHRSKAHNIIHYHFGPNPTEDIERIFTTVKDVFDNGPTSSRPPSKKPRRA</sequence>
<evidence type="ECO:0000313" key="3">
    <source>
        <dbReference type="Proteomes" id="UP000077315"/>
    </source>
</evidence>
<proteinExistence type="predicted"/>
<dbReference type="OrthoDB" id="2239428at2759"/>
<dbReference type="AlphaFoldDB" id="A0A162ZVT2"/>